<dbReference type="Pfam" id="PF04082">
    <property type="entry name" value="Fungal_trans"/>
    <property type="match status" value="1"/>
</dbReference>
<feature type="region of interest" description="Disordered" evidence="3">
    <location>
        <begin position="1"/>
        <end position="104"/>
    </location>
</feature>
<dbReference type="SMART" id="SM00906">
    <property type="entry name" value="Fungal_trans"/>
    <property type="match status" value="1"/>
</dbReference>
<keyword evidence="2" id="KW-0539">Nucleus</keyword>
<organism evidence="5 6">
    <name type="scientific">Stereocaulon virgatum</name>
    <dbReference type="NCBI Taxonomy" id="373712"/>
    <lineage>
        <taxon>Eukaryota</taxon>
        <taxon>Fungi</taxon>
        <taxon>Dikarya</taxon>
        <taxon>Ascomycota</taxon>
        <taxon>Pezizomycotina</taxon>
        <taxon>Lecanoromycetes</taxon>
        <taxon>OSLEUM clade</taxon>
        <taxon>Lecanoromycetidae</taxon>
        <taxon>Lecanorales</taxon>
        <taxon>Lecanorineae</taxon>
        <taxon>Stereocaulaceae</taxon>
        <taxon>Stereocaulon</taxon>
    </lineage>
</organism>
<keyword evidence="1" id="KW-0479">Metal-binding</keyword>
<dbReference type="SUPFAM" id="SSF57701">
    <property type="entry name" value="Zn2/Cys6 DNA-binding domain"/>
    <property type="match status" value="1"/>
</dbReference>
<name>A0ABR4A047_9LECA</name>
<feature type="compositionally biased region" description="Low complexity" evidence="3">
    <location>
        <begin position="292"/>
        <end position="303"/>
    </location>
</feature>
<protein>
    <recommendedName>
        <fullName evidence="4">Zn(2)-C6 fungal-type domain-containing protein</fullName>
    </recommendedName>
</protein>
<dbReference type="CDD" id="cd00067">
    <property type="entry name" value="GAL4"/>
    <property type="match status" value="1"/>
</dbReference>
<dbReference type="PROSITE" id="PS00463">
    <property type="entry name" value="ZN2_CY6_FUNGAL_1"/>
    <property type="match status" value="1"/>
</dbReference>
<dbReference type="PANTHER" id="PTHR46910:SF1">
    <property type="entry name" value="MISCELLANEOUS ZN(II)2CYS6 TRANSCRIPTION FACTOR (EUROFUNG)-RELATED"/>
    <property type="match status" value="1"/>
</dbReference>
<dbReference type="InterPro" id="IPR036864">
    <property type="entry name" value="Zn2-C6_fun-type_DNA-bd_sf"/>
</dbReference>
<feature type="compositionally biased region" description="Polar residues" evidence="3">
    <location>
        <begin position="20"/>
        <end position="63"/>
    </location>
</feature>
<dbReference type="InterPro" id="IPR050987">
    <property type="entry name" value="AtrR-like"/>
</dbReference>
<feature type="region of interest" description="Disordered" evidence="3">
    <location>
        <begin position="207"/>
        <end position="236"/>
    </location>
</feature>
<evidence type="ECO:0000313" key="6">
    <source>
        <dbReference type="Proteomes" id="UP001590950"/>
    </source>
</evidence>
<feature type="compositionally biased region" description="Polar residues" evidence="3">
    <location>
        <begin position="71"/>
        <end position="86"/>
    </location>
</feature>
<feature type="compositionally biased region" description="Basic and acidic residues" evidence="3">
    <location>
        <begin position="207"/>
        <end position="216"/>
    </location>
</feature>
<dbReference type="InterPro" id="IPR007219">
    <property type="entry name" value="XnlR_reg_dom"/>
</dbReference>
<keyword evidence="6" id="KW-1185">Reference proteome</keyword>
<dbReference type="Proteomes" id="UP001590950">
    <property type="component" value="Unassembled WGS sequence"/>
</dbReference>
<dbReference type="InterPro" id="IPR001138">
    <property type="entry name" value="Zn2Cys6_DnaBD"/>
</dbReference>
<dbReference type="CDD" id="cd12148">
    <property type="entry name" value="fungal_TF_MHR"/>
    <property type="match status" value="1"/>
</dbReference>
<feature type="region of interest" description="Disordered" evidence="3">
    <location>
        <begin position="282"/>
        <end position="303"/>
    </location>
</feature>
<dbReference type="PROSITE" id="PS50048">
    <property type="entry name" value="ZN2_CY6_FUNGAL_2"/>
    <property type="match status" value="1"/>
</dbReference>
<feature type="domain" description="Zn(2)-C6 fungal-type" evidence="4">
    <location>
        <begin position="137"/>
        <end position="168"/>
    </location>
</feature>
<gene>
    <name evidence="5" type="ORF">N7G274_008699</name>
</gene>
<dbReference type="PANTHER" id="PTHR46910">
    <property type="entry name" value="TRANSCRIPTION FACTOR PDR1"/>
    <property type="match status" value="1"/>
</dbReference>
<evidence type="ECO:0000259" key="4">
    <source>
        <dbReference type="PROSITE" id="PS50048"/>
    </source>
</evidence>
<evidence type="ECO:0000256" key="1">
    <source>
        <dbReference type="ARBA" id="ARBA00022723"/>
    </source>
</evidence>
<comment type="caution">
    <text evidence="5">The sequence shown here is derived from an EMBL/GenBank/DDBJ whole genome shotgun (WGS) entry which is preliminary data.</text>
</comment>
<dbReference type="Gene3D" id="4.10.240.10">
    <property type="entry name" value="Zn(2)-C6 fungal-type DNA-binding domain"/>
    <property type="match status" value="1"/>
</dbReference>
<proteinExistence type="predicted"/>
<reference evidence="5 6" key="1">
    <citation type="submission" date="2024-09" db="EMBL/GenBank/DDBJ databases">
        <title>Rethinking Asexuality: The Enigmatic Case of Functional Sexual Genes in Lepraria (Stereocaulaceae).</title>
        <authorList>
            <person name="Doellman M."/>
            <person name="Sun Y."/>
            <person name="Barcenas-Pena A."/>
            <person name="Lumbsch H.T."/>
            <person name="Grewe F."/>
        </authorList>
    </citation>
    <scope>NUCLEOTIDE SEQUENCE [LARGE SCALE GENOMIC DNA]</scope>
    <source>
        <strain evidence="5 6">Mercado 3170</strain>
    </source>
</reference>
<sequence length="814" mass="92001">MPEHRPIPAQRPPPLYPQASPHNMPSAPSSATVQSPLTPGTYMSSLDPTSRPSSDPGTQQSHHLSLEPGSNLRSASYMQSFHSQLASPGGTLPGFQEFNHPHGPLTGIPGMPQTPQMMATGVQGQKRAYRQRRKDPSCDACRERKVKCDATDSSSCTECSNRNVKCQFTKETNRRMSNIRHNQDLQKELAQTRSQVEQLRNILETGKGEEFVHKSSPESLPLPPPSQKHNLTHLPDPESQHVPNAIEQFPGYVPRQAKRRKIVSTLDLARIMNNMQTYGRGIFKSPYPQHDSSPSRSLPSSLPELPPKHEADILVRHYQFTLHPMLPLIHWPSFQEQYEKVYGDKSLDYVPRIWAALLYAVFAYGTLHRSWQDGQTYLETSRSLIDLWTEELTLDHARTALLSSICLVEMNFKSAGWTWIGHAVRICFDIGLHCEAGTWPAIEEERRRRVWWSIYACDCLLSLELGRPALIKEEDCDVATPSPVDDQYMHVGSNWTSPTSELSTSALLPMIRVVGGIAKLLRMLKSRRLIKSTLLAYDTHFKKCMQVFPAQREPRENHYIDPAELLPMVYLQNARLMLHRHNLSPTCDADERIGAMDHCASVSKDTAQLLRRCMQDSLETHSHPSLETGSWKKRMVSAVSAFLCTHIWRCTLFLCFRFDFSSALCCVRASAVIGNSRPVNTACGRYLEFFLSEFIRKLEQNDQPDTDEEMIAYVSGDLQGSFENSWIWQGNKGALHIGRPSQSLDDNGNGETSGRVFTKSDTKAKDSDWAGWDRILSILEHLCQNSAVQDPSIRPPMMLPPVNPSNRMSIRDLI</sequence>
<accession>A0ABR4A047</accession>
<evidence type="ECO:0000256" key="3">
    <source>
        <dbReference type="SAM" id="MobiDB-lite"/>
    </source>
</evidence>
<dbReference type="Pfam" id="PF00172">
    <property type="entry name" value="Zn_clus"/>
    <property type="match status" value="1"/>
</dbReference>
<dbReference type="SMART" id="SM00066">
    <property type="entry name" value="GAL4"/>
    <property type="match status" value="1"/>
</dbReference>
<evidence type="ECO:0000313" key="5">
    <source>
        <dbReference type="EMBL" id="KAL2038651.1"/>
    </source>
</evidence>
<dbReference type="EMBL" id="JBEFKJ010000031">
    <property type="protein sequence ID" value="KAL2038651.1"/>
    <property type="molecule type" value="Genomic_DNA"/>
</dbReference>
<evidence type="ECO:0000256" key="2">
    <source>
        <dbReference type="ARBA" id="ARBA00023242"/>
    </source>
</evidence>